<evidence type="ECO:0000313" key="2">
    <source>
        <dbReference type="Proteomes" id="UP000789860"/>
    </source>
</evidence>
<feature type="non-terminal residue" evidence="1">
    <location>
        <position position="363"/>
    </location>
</feature>
<gene>
    <name evidence="1" type="ORF">SCALOS_LOCUS1952</name>
</gene>
<reference evidence="1" key="1">
    <citation type="submission" date="2021-06" db="EMBL/GenBank/DDBJ databases">
        <authorList>
            <person name="Kallberg Y."/>
            <person name="Tangrot J."/>
            <person name="Rosling A."/>
        </authorList>
    </citation>
    <scope>NUCLEOTIDE SEQUENCE</scope>
    <source>
        <strain evidence="1">AU212A</strain>
    </source>
</reference>
<keyword evidence="2" id="KW-1185">Reference proteome</keyword>
<accession>A0ACA9KEV1</accession>
<protein>
    <submittedName>
        <fullName evidence="1">43_t:CDS:1</fullName>
    </submittedName>
</protein>
<sequence length="363" mass="41262">MADYLFTVVTFLAIILCIIPGIFHIQTRNWGAILMIFWVIATNLILFINSILWANDLDDKAPIYCLISSPIYVGANFGLLASISCMIHTLYNVVACPTIITEKIRRKQAIINFCLIILVPTFLSGCYYSIQPNMYEIRPVLGCFSPAYINGLFFLIDGIWPVIISIIGCYYAARTSYAIMKKRLEIKTLLRRNESGLNAAKFYRLVLFCITYLIFSFPASVMIFVSNVVQADNLVDFTPVKHSEFNTVTVFSNGLSIFDYAKPLTGFFVFLFFGTGRDASSAYKRWARKIKLDKIFPILSENYDDKRSQSSKTTRNLQNSTHQSNGREPSFPDSPFKSPKHAYYKSDSFGDEKDFIPETLVIS</sequence>
<comment type="caution">
    <text evidence="1">The sequence shown here is derived from an EMBL/GenBank/DDBJ whole genome shotgun (WGS) entry which is preliminary data.</text>
</comment>
<proteinExistence type="predicted"/>
<name>A0ACA9KEV1_9GLOM</name>
<evidence type="ECO:0000313" key="1">
    <source>
        <dbReference type="EMBL" id="CAG8469184.1"/>
    </source>
</evidence>
<dbReference type="Proteomes" id="UP000789860">
    <property type="component" value="Unassembled WGS sequence"/>
</dbReference>
<dbReference type="EMBL" id="CAJVPM010001563">
    <property type="protein sequence ID" value="CAG8469184.1"/>
    <property type="molecule type" value="Genomic_DNA"/>
</dbReference>
<organism evidence="1 2">
    <name type="scientific">Scutellospora calospora</name>
    <dbReference type="NCBI Taxonomy" id="85575"/>
    <lineage>
        <taxon>Eukaryota</taxon>
        <taxon>Fungi</taxon>
        <taxon>Fungi incertae sedis</taxon>
        <taxon>Mucoromycota</taxon>
        <taxon>Glomeromycotina</taxon>
        <taxon>Glomeromycetes</taxon>
        <taxon>Diversisporales</taxon>
        <taxon>Gigasporaceae</taxon>
        <taxon>Scutellospora</taxon>
    </lineage>
</organism>